<dbReference type="PRINTS" id="PR00953">
    <property type="entry name" value="TYPE3IMRPROT"/>
</dbReference>
<accession>A0A501XIN5</accession>
<dbReference type="Pfam" id="PF01311">
    <property type="entry name" value="Bac_export_1"/>
    <property type="match status" value="1"/>
</dbReference>
<keyword evidence="8" id="KW-0969">Cilium</keyword>
<comment type="subcellular location">
    <subcellularLocation>
        <location evidence="1">Cell membrane</location>
        <topology evidence="1">Multi-pass membrane protein</topology>
    </subcellularLocation>
</comment>
<keyword evidence="6 7" id="KW-0472">Membrane</keyword>
<dbReference type="PANTHER" id="PTHR30065:SF8">
    <property type="entry name" value="FLAGELLAR BIOSYNTHETIC PROTEIN FLIR"/>
    <property type="match status" value="1"/>
</dbReference>
<comment type="caution">
    <text evidence="8">The sequence shown here is derived from an EMBL/GenBank/DDBJ whole genome shotgun (WGS) entry which is preliminary data.</text>
</comment>
<dbReference type="InterPro" id="IPR002010">
    <property type="entry name" value="T3SS_IM_R"/>
</dbReference>
<keyword evidence="4 7" id="KW-0812">Transmembrane</keyword>
<evidence type="ECO:0000256" key="2">
    <source>
        <dbReference type="ARBA" id="ARBA00009772"/>
    </source>
</evidence>
<dbReference type="RefSeq" id="WP_140928663.1">
    <property type="nucleotide sequence ID" value="NZ_VFSU01000028.1"/>
</dbReference>
<evidence type="ECO:0000256" key="1">
    <source>
        <dbReference type="ARBA" id="ARBA00004651"/>
    </source>
</evidence>
<dbReference type="Proteomes" id="UP000319897">
    <property type="component" value="Unassembled WGS sequence"/>
</dbReference>
<organism evidence="8 9">
    <name type="scientific">Sandaracinobacter neustonicus</name>
    <dbReference type="NCBI Taxonomy" id="1715348"/>
    <lineage>
        <taxon>Bacteria</taxon>
        <taxon>Pseudomonadati</taxon>
        <taxon>Pseudomonadota</taxon>
        <taxon>Alphaproteobacteria</taxon>
        <taxon>Sphingomonadales</taxon>
        <taxon>Sphingosinicellaceae</taxon>
        <taxon>Sandaracinobacter</taxon>
    </lineage>
</organism>
<dbReference type="EMBL" id="VFSU01000028">
    <property type="protein sequence ID" value="TPE60137.1"/>
    <property type="molecule type" value="Genomic_DNA"/>
</dbReference>
<feature type="transmembrane region" description="Helical" evidence="7">
    <location>
        <begin position="122"/>
        <end position="153"/>
    </location>
</feature>
<feature type="transmembrane region" description="Helical" evidence="7">
    <location>
        <begin position="77"/>
        <end position="101"/>
    </location>
</feature>
<evidence type="ECO:0000256" key="3">
    <source>
        <dbReference type="ARBA" id="ARBA00022475"/>
    </source>
</evidence>
<comment type="similarity">
    <text evidence="2">Belongs to the FliR/MopE/SpaR family.</text>
</comment>
<sequence length="255" mass="25891">MLPPAIEPFLLALLFTSLRTGAALTFLPALGGQLIPVRVRIGLAGAVSWLVIGSGHAPTPPTDLLSLPGFAAIAGELLIGLAAALSLHAAFAVALAAGDWLAQSMGLGFAQLVDPTMPQAPILSGLFAMLMWALLLTGGGHLVFLDILIRSYAAMPNAAALFEPGRLSAVTAWGGYAFASAFIAALPVGATLLMVNLAIGVAARSAPQLNLFSIGFPLMLLIGLIALPLALPALAASFQGALTASQSRLADLLLG</sequence>
<feature type="transmembrane region" description="Helical" evidence="7">
    <location>
        <begin position="39"/>
        <end position="57"/>
    </location>
</feature>
<dbReference type="GO" id="GO:0005886">
    <property type="term" value="C:plasma membrane"/>
    <property type="evidence" value="ECO:0007669"/>
    <property type="project" value="UniProtKB-SubCell"/>
</dbReference>
<dbReference type="OrthoDB" id="9797790at2"/>
<keyword evidence="5 7" id="KW-1133">Transmembrane helix</keyword>
<evidence type="ECO:0000256" key="6">
    <source>
        <dbReference type="ARBA" id="ARBA00023136"/>
    </source>
</evidence>
<feature type="transmembrane region" description="Helical" evidence="7">
    <location>
        <begin position="211"/>
        <end position="231"/>
    </location>
</feature>
<evidence type="ECO:0000313" key="9">
    <source>
        <dbReference type="Proteomes" id="UP000319897"/>
    </source>
</evidence>
<evidence type="ECO:0000256" key="5">
    <source>
        <dbReference type="ARBA" id="ARBA00022989"/>
    </source>
</evidence>
<feature type="transmembrane region" description="Helical" evidence="7">
    <location>
        <begin position="6"/>
        <end position="27"/>
    </location>
</feature>
<protein>
    <submittedName>
        <fullName evidence="8">Flagellar biosynthetic protein FliR</fullName>
    </submittedName>
</protein>
<name>A0A501XIN5_9SPHN</name>
<keyword evidence="3" id="KW-1003">Cell membrane</keyword>
<evidence type="ECO:0000256" key="4">
    <source>
        <dbReference type="ARBA" id="ARBA00022692"/>
    </source>
</evidence>
<evidence type="ECO:0000313" key="8">
    <source>
        <dbReference type="EMBL" id="TPE60137.1"/>
    </source>
</evidence>
<gene>
    <name evidence="8" type="ORF">FJQ54_12060</name>
</gene>
<feature type="transmembrane region" description="Helical" evidence="7">
    <location>
        <begin position="173"/>
        <end position="199"/>
    </location>
</feature>
<dbReference type="GO" id="GO:0006605">
    <property type="term" value="P:protein targeting"/>
    <property type="evidence" value="ECO:0007669"/>
    <property type="project" value="InterPro"/>
</dbReference>
<reference evidence="8 9" key="1">
    <citation type="submission" date="2019-06" db="EMBL/GenBank/DDBJ databases">
        <authorList>
            <person name="Lee I."/>
            <person name="Jang G.I."/>
            <person name="Hwang C.Y."/>
        </authorList>
    </citation>
    <scope>NUCLEOTIDE SEQUENCE [LARGE SCALE GENOMIC DNA]</scope>
    <source>
        <strain evidence="8 9">PAMC 28131</strain>
    </source>
</reference>
<proteinExistence type="inferred from homology"/>
<keyword evidence="9" id="KW-1185">Reference proteome</keyword>
<keyword evidence="8" id="KW-0966">Cell projection</keyword>
<dbReference type="AlphaFoldDB" id="A0A501XIN5"/>
<keyword evidence="8" id="KW-0282">Flagellum</keyword>
<dbReference type="PANTHER" id="PTHR30065">
    <property type="entry name" value="FLAGELLAR BIOSYNTHETIC PROTEIN FLIR"/>
    <property type="match status" value="1"/>
</dbReference>
<evidence type="ECO:0000256" key="7">
    <source>
        <dbReference type="SAM" id="Phobius"/>
    </source>
</evidence>